<accession>A0ABP0MCS3</accession>
<gene>
    <name evidence="1" type="ORF">CCMP2556_LOCUS24992</name>
</gene>
<comment type="caution">
    <text evidence="1">The sequence shown here is derived from an EMBL/GenBank/DDBJ whole genome shotgun (WGS) entry which is preliminary data.</text>
</comment>
<proteinExistence type="predicted"/>
<reference evidence="1 2" key="1">
    <citation type="submission" date="2024-02" db="EMBL/GenBank/DDBJ databases">
        <authorList>
            <person name="Chen Y."/>
            <person name="Shah S."/>
            <person name="Dougan E. K."/>
            <person name="Thang M."/>
            <person name="Chan C."/>
        </authorList>
    </citation>
    <scope>NUCLEOTIDE SEQUENCE [LARGE SCALE GENOMIC DNA]</scope>
</reference>
<name>A0ABP0MCS3_9DINO</name>
<sequence>EGDVYPTGVRELKTELLNTLLSLLEGRMDNRIHQTVVQRGDPLVIRERIQPRAKLGQRRSCGHRWGRRSQNHPESHRGCDVSICMFAGIRV</sequence>
<feature type="non-terminal residue" evidence="1">
    <location>
        <position position="1"/>
    </location>
</feature>
<dbReference type="EMBL" id="CAXAMN010016591">
    <property type="protein sequence ID" value="CAK9048544.1"/>
    <property type="molecule type" value="Genomic_DNA"/>
</dbReference>
<keyword evidence="2" id="KW-1185">Reference proteome</keyword>
<dbReference type="Proteomes" id="UP001642484">
    <property type="component" value="Unassembled WGS sequence"/>
</dbReference>
<evidence type="ECO:0000313" key="2">
    <source>
        <dbReference type="Proteomes" id="UP001642484"/>
    </source>
</evidence>
<protein>
    <submittedName>
        <fullName evidence="1">Uncharacterized protein</fullName>
    </submittedName>
</protein>
<evidence type="ECO:0000313" key="1">
    <source>
        <dbReference type="EMBL" id="CAK9048544.1"/>
    </source>
</evidence>
<organism evidence="1 2">
    <name type="scientific">Durusdinium trenchii</name>
    <dbReference type="NCBI Taxonomy" id="1381693"/>
    <lineage>
        <taxon>Eukaryota</taxon>
        <taxon>Sar</taxon>
        <taxon>Alveolata</taxon>
        <taxon>Dinophyceae</taxon>
        <taxon>Suessiales</taxon>
        <taxon>Symbiodiniaceae</taxon>
        <taxon>Durusdinium</taxon>
    </lineage>
</organism>